<evidence type="ECO:0000256" key="9">
    <source>
        <dbReference type="ARBA" id="ARBA00023134"/>
    </source>
</evidence>
<keyword evidence="13" id="KW-0479">Metal-binding</keyword>
<evidence type="ECO:0000256" key="8">
    <source>
        <dbReference type="ARBA" id="ARBA00023034"/>
    </source>
</evidence>
<evidence type="ECO:0000256" key="12">
    <source>
        <dbReference type="PIRSR" id="PIRSR606689-1"/>
    </source>
</evidence>
<dbReference type="PRINTS" id="PR00328">
    <property type="entry name" value="SAR1GTPBP"/>
</dbReference>
<dbReference type="FunFam" id="3.40.50.300:FF:000281">
    <property type="entry name" value="ADP-ribosylation factor-like protein 3"/>
    <property type="match status" value="1"/>
</dbReference>
<dbReference type="PROSITE" id="PS51417">
    <property type="entry name" value="ARF"/>
    <property type="match status" value="1"/>
</dbReference>
<evidence type="ECO:0000313" key="15">
    <source>
        <dbReference type="EMBL" id="PWA26400.1"/>
    </source>
</evidence>
<evidence type="ECO:0000256" key="13">
    <source>
        <dbReference type="PIRSR" id="PIRSR606689-2"/>
    </source>
</evidence>
<feature type="region of interest" description="Disordered" evidence="14">
    <location>
        <begin position="247"/>
        <end position="268"/>
    </location>
</feature>
<dbReference type="Proteomes" id="UP000250572">
    <property type="component" value="Unassembled WGS sequence"/>
</dbReference>
<dbReference type="GO" id="GO:0046872">
    <property type="term" value="F:metal ion binding"/>
    <property type="evidence" value="ECO:0007669"/>
    <property type="project" value="UniProtKB-KW"/>
</dbReference>
<dbReference type="InterPro" id="IPR005225">
    <property type="entry name" value="Small_GTP-bd"/>
</dbReference>
<feature type="region of interest" description="Disordered" evidence="14">
    <location>
        <begin position="79"/>
        <end position="128"/>
    </location>
</feature>
<dbReference type="Gene3D" id="3.40.50.300">
    <property type="entry name" value="P-loop containing nucleotide triphosphate hydrolases"/>
    <property type="match status" value="1"/>
</dbReference>
<evidence type="ECO:0000256" key="2">
    <source>
        <dbReference type="ARBA" id="ARBA00004300"/>
    </source>
</evidence>
<evidence type="ECO:0000256" key="4">
    <source>
        <dbReference type="ARBA" id="ARBA00022448"/>
    </source>
</evidence>
<dbReference type="InterPro" id="IPR044612">
    <property type="entry name" value="ARL2/3"/>
</dbReference>
<dbReference type="GO" id="GO:0005813">
    <property type="term" value="C:centrosome"/>
    <property type="evidence" value="ECO:0007669"/>
    <property type="project" value="UniProtKB-SubCell"/>
</dbReference>
<dbReference type="SUPFAM" id="SSF52540">
    <property type="entry name" value="P-loop containing nucleoside triphosphate hydrolases"/>
    <property type="match status" value="1"/>
</dbReference>
<evidence type="ECO:0000256" key="6">
    <source>
        <dbReference type="ARBA" id="ARBA00022741"/>
    </source>
</evidence>
<reference evidence="15 16" key="1">
    <citation type="journal article" date="2018" name="G3 (Bethesda)">
        <title>A High-Quality Reference Genome for the Invasive Mosquitofish Gambusia affinis Using a Chicago Library.</title>
        <authorList>
            <person name="Hoffberg S.L."/>
            <person name="Troendle N.J."/>
            <person name="Glenn T.C."/>
            <person name="Mahmud O."/>
            <person name="Louha S."/>
            <person name="Chalopin D."/>
            <person name="Bennetzen J.L."/>
            <person name="Mauricio R."/>
        </authorList>
    </citation>
    <scope>NUCLEOTIDE SEQUENCE [LARGE SCALE GENOMIC DNA]</scope>
    <source>
        <strain evidence="15">NE01/NJP1002.9</strain>
        <tissue evidence="15">Muscle</tissue>
    </source>
</reference>
<evidence type="ECO:0000256" key="14">
    <source>
        <dbReference type="SAM" id="MobiDB-lite"/>
    </source>
</evidence>
<keyword evidence="10" id="KW-0449">Lipoprotein</keyword>
<dbReference type="GO" id="GO:0015031">
    <property type="term" value="P:protein transport"/>
    <property type="evidence" value="ECO:0007669"/>
    <property type="project" value="UniProtKB-KW"/>
</dbReference>
<dbReference type="SMART" id="SM00177">
    <property type="entry name" value="ARF"/>
    <property type="match status" value="1"/>
</dbReference>
<dbReference type="GO" id="GO:0005525">
    <property type="term" value="F:GTP binding"/>
    <property type="evidence" value="ECO:0007669"/>
    <property type="project" value="UniProtKB-KW"/>
</dbReference>
<evidence type="ECO:0000256" key="1">
    <source>
        <dbReference type="ARBA" id="ARBA00004255"/>
    </source>
</evidence>
<feature type="compositionally biased region" description="Low complexity" evidence="14">
    <location>
        <begin position="104"/>
        <end position="125"/>
    </location>
</feature>
<feature type="binding site" evidence="12">
    <location>
        <begin position="320"/>
        <end position="327"/>
    </location>
    <ligand>
        <name>GTP</name>
        <dbReference type="ChEBI" id="CHEBI:37565"/>
    </ligand>
</feature>
<keyword evidence="4" id="KW-0813">Transport</keyword>
<comment type="similarity">
    <text evidence="3">Belongs to the small GTPase superfamily. Arf family.</text>
</comment>
<proteinExistence type="inferred from homology"/>
<evidence type="ECO:0000256" key="11">
    <source>
        <dbReference type="ARBA" id="ARBA00040616"/>
    </source>
</evidence>
<organism evidence="15 16">
    <name type="scientific">Gambusia affinis</name>
    <name type="common">Western mosquitofish</name>
    <name type="synonym">Heterandria affinis</name>
    <dbReference type="NCBI Taxonomy" id="33528"/>
    <lineage>
        <taxon>Eukaryota</taxon>
        <taxon>Metazoa</taxon>
        <taxon>Chordata</taxon>
        <taxon>Craniata</taxon>
        <taxon>Vertebrata</taxon>
        <taxon>Euteleostomi</taxon>
        <taxon>Actinopterygii</taxon>
        <taxon>Neopterygii</taxon>
        <taxon>Teleostei</taxon>
        <taxon>Neoteleostei</taxon>
        <taxon>Acanthomorphata</taxon>
        <taxon>Ovalentaria</taxon>
        <taxon>Atherinomorphae</taxon>
        <taxon>Cyprinodontiformes</taxon>
        <taxon>Poeciliidae</taxon>
        <taxon>Poeciliinae</taxon>
        <taxon>Gambusia</taxon>
    </lineage>
</organism>
<dbReference type="InterPro" id="IPR006689">
    <property type="entry name" value="Small_GTPase_ARF/SAR"/>
</dbReference>
<dbReference type="Pfam" id="PF00025">
    <property type="entry name" value="Arf"/>
    <property type="match status" value="1"/>
</dbReference>
<dbReference type="SMART" id="SM00178">
    <property type="entry name" value="SAR"/>
    <property type="match status" value="1"/>
</dbReference>
<keyword evidence="8" id="KW-0333">Golgi apparatus</keyword>
<keyword evidence="13" id="KW-0460">Magnesium</keyword>
<evidence type="ECO:0000256" key="5">
    <source>
        <dbReference type="ARBA" id="ARBA00022707"/>
    </source>
</evidence>
<protein>
    <recommendedName>
        <fullName evidence="11">ADP-ribosylation factor-like protein 3</fullName>
    </recommendedName>
</protein>
<dbReference type="SMART" id="SM00175">
    <property type="entry name" value="RAB"/>
    <property type="match status" value="1"/>
</dbReference>
<keyword evidence="5" id="KW-0519">Myristate</keyword>
<dbReference type="GO" id="GO:0000139">
    <property type="term" value="C:Golgi membrane"/>
    <property type="evidence" value="ECO:0007669"/>
    <property type="project" value="UniProtKB-SubCell"/>
</dbReference>
<feature type="binding site" evidence="13">
    <location>
        <position position="344"/>
    </location>
    <ligand>
        <name>Mg(2+)</name>
        <dbReference type="ChEBI" id="CHEBI:18420"/>
    </ligand>
</feature>
<dbReference type="PANTHER" id="PTHR45697">
    <property type="entry name" value="ADP-RIBOSYLATION FACTOR-LIKE PROTEIN 2-RELATED"/>
    <property type="match status" value="1"/>
</dbReference>
<dbReference type="GO" id="GO:0003924">
    <property type="term" value="F:GTPase activity"/>
    <property type="evidence" value="ECO:0007669"/>
    <property type="project" value="InterPro"/>
</dbReference>
<evidence type="ECO:0000256" key="3">
    <source>
        <dbReference type="ARBA" id="ARBA00010290"/>
    </source>
</evidence>
<evidence type="ECO:0000313" key="16">
    <source>
        <dbReference type="Proteomes" id="UP000250572"/>
    </source>
</evidence>
<name>A0A315VU63_GAMAF</name>
<gene>
    <name evidence="15" type="ORF">CCH79_00000930</name>
</gene>
<sequence>MSVAIVMALCEAGSCNSLLVVDAVDHTMWSPVLVLADWHGSSEVHSFCLKVSCGRPEQQSLPGPLHIWFSSSLSSSGPEPSSTSSWQTHTSIPESPVTCRRRVTSSSSSSSSPSPTAAPDSKTSTLSSSRLCGWSACDIAPSRPMPDGVPLALRQGTFVARRQRPAGLFEGRAPELTQEGFRSTGEQSAFPQVLFSKEFNSPLPHPVQCCLRQPKMVMITVNFTTPRGKLLLTDVTHGKQKRTVPSFLCGGDKKESQGGLHQAPKQRSGLEAYADRVSSRQRFPGNKNLAAVLPRHMGLLSILRRLKQSPEQEVRLLLLGLDNAGKTTLLKQLAAEDISHITPTQGFNIKSVQSSGFKLNVWDIGGQRKIRPYWRNYFENTDVLIYVIDSSDRKRFEETSLELAELLEVEKLAAVPLLVFANKQDLMTASPASELAESLNLHTIRDRMWQVQACSALTAEGVQVNTVCHANTVCDKQRSRRSELLSNNNCVLRGLLYCNRFNISQMSWPIYIHAVADGMIYDIALIDFPGFRAELNSLYAVRKV</sequence>
<evidence type="ECO:0000256" key="7">
    <source>
        <dbReference type="ARBA" id="ARBA00022927"/>
    </source>
</evidence>
<keyword evidence="16" id="KW-1185">Reference proteome</keyword>
<feature type="binding site" evidence="12">
    <location>
        <begin position="422"/>
        <end position="425"/>
    </location>
    <ligand>
        <name>GTP</name>
        <dbReference type="ChEBI" id="CHEBI:37565"/>
    </ligand>
</feature>
<dbReference type="CDD" id="cd04155">
    <property type="entry name" value="Arl3"/>
    <property type="match status" value="1"/>
</dbReference>
<dbReference type="NCBIfam" id="TIGR00231">
    <property type="entry name" value="small_GTP"/>
    <property type="match status" value="1"/>
</dbReference>
<dbReference type="EMBL" id="NHOQ01001156">
    <property type="protein sequence ID" value="PWA26400.1"/>
    <property type="molecule type" value="Genomic_DNA"/>
</dbReference>
<comment type="subcellular location">
    <subcellularLocation>
        <location evidence="2">Cytoplasm</location>
        <location evidence="2">Cytoskeleton</location>
        <location evidence="2">Microtubule organizing center</location>
        <location evidence="2">Centrosome</location>
    </subcellularLocation>
    <subcellularLocation>
        <location evidence="1">Golgi apparatus membrane</location>
        <topology evidence="1">Peripheral membrane protein</topology>
        <orientation evidence="1">Cytoplasmic side</orientation>
    </subcellularLocation>
</comment>
<evidence type="ECO:0000256" key="10">
    <source>
        <dbReference type="ARBA" id="ARBA00023288"/>
    </source>
</evidence>
<accession>A0A315VU63</accession>
<comment type="caution">
    <text evidence="15">The sequence shown here is derived from an EMBL/GenBank/DDBJ whole genome shotgun (WGS) entry which is preliminary data.</text>
</comment>
<feature type="binding site" evidence="13">
    <location>
        <position position="327"/>
    </location>
    <ligand>
        <name>Mg(2+)</name>
        <dbReference type="ChEBI" id="CHEBI:18420"/>
    </ligand>
</feature>
<dbReference type="InterPro" id="IPR027417">
    <property type="entry name" value="P-loop_NTPase"/>
</dbReference>
<keyword evidence="6 12" id="KW-0547">Nucleotide-binding</keyword>
<keyword evidence="7" id="KW-0653">Protein transport</keyword>
<feature type="binding site" evidence="12">
    <location>
        <position position="366"/>
    </location>
    <ligand>
        <name>GTP</name>
        <dbReference type="ChEBI" id="CHEBI:37565"/>
    </ligand>
</feature>
<keyword evidence="9 12" id="KW-0342">GTP-binding</keyword>
<dbReference type="AlphaFoldDB" id="A0A315VU63"/>